<dbReference type="OrthoDB" id="6159439at2759"/>
<evidence type="ECO:0000313" key="1">
    <source>
        <dbReference type="EMBL" id="RIB14027.1"/>
    </source>
</evidence>
<dbReference type="EMBL" id="QKWP01000871">
    <property type="protein sequence ID" value="RIB14027.1"/>
    <property type="molecule type" value="Genomic_DNA"/>
</dbReference>
<keyword evidence="2" id="KW-1185">Reference proteome</keyword>
<comment type="caution">
    <text evidence="1">The sequence shown here is derived from an EMBL/GenBank/DDBJ whole genome shotgun (WGS) entry which is preliminary data.</text>
</comment>
<name>A0A397UXW7_9GLOM</name>
<protein>
    <submittedName>
        <fullName evidence="1">Uncharacterized protein</fullName>
    </submittedName>
</protein>
<proteinExistence type="predicted"/>
<reference evidence="1 2" key="1">
    <citation type="submission" date="2018-06" db="EMBL/GenBank/DDBJ databases">
        <title>Comparative genomics reveals the genomic features of Rhizophagus irregularis, R. cerebriforme, R. diaphanum and Gigaspora rosea, and their symbiotic lifestyle signature.</title>
        <authorList>
            <person name="Morin E."/>
            <person name="San Clemente H."/>
            <person name="Chen E.C.H."/>
            <person name="De La Providencia I."/>
            <person name="Hainaut M."/>
            <person name="Kuo A."/>
            <person name="Kohler A."/>
            <person name="Murat C."/>
            <person name="Tang N."/>
            <person name="Roy S."/>
            <person name="Loubradou J."/>
            <person name="Henrissat B."/>
            <person name="Grigoriev I.V."/>
            <person name="Corradi N."/>
            <person name="Roux C."/>
            <person name="Martin F.M."/>
        </authorList>
    </citation>
    <scope>NUCLEOTIDE SEQUENCE [LARGE SCALE GENOMIC DNA]</scope>
    <source>
        <strain evidence="1 2">DAOM 194757</strain>
    </source>
</reference>
<accession>A0A397UXW7</accession>
<sequence length="160" mass="17978">MYGTFYHTNDNSTDFFNWQNKQNLPLSLMTPVAPNNTPISNSTSFQANNRLLSIPITLESFPTTQNLNFPGPLREPTWLVDLDKPVVIENPPTYEYCFLQTNTHSSQIHPVSSIFTSSAIEDNLIENDESTKTAPQSPYSVGYDNDKAVVVDDDSDEIDI</sequence>
<gene>
    <name evidence="1" type="ORF">C2G38_2097018</name>
</gene>
<evidence type="ECO:0000313" key="2">
    <source>
        <dbReference type="Proteomes" id="UP000266673"/>
    </source>
</evidence>
<dbReference type="Proteomes" id="UP000266673">
    <property type="component" value="Unassembled WGS sequence"/>
</dbReference>
<dbReference type="AlphaFoldDB" id="A0A397UXW7"/>
<organism evidence="1 2">
    <name type="scientific">Gigaspora rosea</name>
    <dbReference type="NCBI Taxonomy" id="44941"/>
    <lineage>
        <taxon>Eukaryota</taxon>
        <taxon>Fungi</taxon>
        <taxon>Fungi incertae sedis</taxon>
        <taxon>Mucoromycota</taxon>
        <taxon>Glomeromycotina</taxon>
        <taxon>Glomeromycetes</taxon>
        <taxon>Diversisporales</taxon>
        <taxon>Gigasporaceae</taxon>
        <taxon>Gigaspora</taxon>
    </lineage>
</organism>